<dbReference type="EMBL" id="MHLX01000042">
    <property type="protein sequence ID" value="OGZ18329.1"/>
    <property type="molecule type" value="Genomic_DNA"/>
</dbReference>
<dbReference type="Proteomes" id="UP000176662">
    <property type="component" value="Unassembled WGS sequence"/>
</dbReference>
<organism evidence="1 2">
    <name type="scientific">Candidatus Nealsonbacteria bacterium RBG_13_38_11</name>
    <dbReference type="NCBI Taxonomy" id="1801662"/>
    <lineage>
        <taxon>Bacteria</taxon>
        <taxon>Candidatus Nealsoniibacteriota</taxon>
    </lineage>
</organism>
<sequence>MKNFNLEEQEEKALVGILYNHISFGTTLEILGELKEEGIQRLNLLRSIFGKFLKKFNLDKSLTQENYLLLGMKDFIKKSSLEKWSKEENNKHLQNRAKYFLKKYYDK</sequence>
<evidence type="ECO:0000313" key="1">
    <source>
        <dbReference type="EMBL" id="OGZ18329.1"/>
    </source>
</evidence>
<evidence type="ECO:0000313" key="2">
    <source>
        <dbReference type="Proteomes" id="UP000176662"/>
    </source>
</evidence>
<gene>
    <name evidence="1" type="ORF">A2Z68_00315</name>
</gene>
<proteinExistence type="predicted"/>
<protein>
    <submittedName>
        <fullName evidence="1">Uncharacterized protein</fullName>
    </submittedName>
</protein>
<reference evidence="1 2" key="1">
    <citation type="journal article" date="2016" name="Nat. Commun.">
        <title>Thousands of microbial genomes shed light on interconnected biogeochemical processes in an aquifer system.</title>
        <authorList>
            <person name="Anantharaman K."/>
            <person name="Brown C.T."/>
            <person name="Hug L.A."/>
            <person name="Sharon I."/>
            <person name="Castelle C.J."/>
            <person name="Probst A.J."/>
            <person name="Thomas B.C."/>
            <person name="Singh A."/>
            <person name="Wilkins M.J."/>
            <person name="Karaoz U."/>
            <person name="Brodie E.L."/>
            <person name="Williams K.H."/>
            <person name="Hubbard S.S."/>
            <person name="Banfield J.F."/>
        </authorList>
    </citation>
    <scope>NUCLEOTIDE SEQUENCE [LARGE SCALE GENOMIC DNA]</scope>
</reference>
<dbReference type="AlphaFoldDB" id="A0A1G2DXN9"/>
<name>A0A1G2DXN9_9BACT</name>
<accession>A0A1G2DXN9</accession>
<comment type="caution">
    <text evidence="1">The sequence shown here is derived from an EMBL/GenBank/DDBJ whole genome shotgun (WGS) entry which is preliminary data.</text>
</comment>